<dbReference type="InterPro" id="IPR050238">
    <property type="entry name" value="DNA_Rep/Repair_Clamp_Loader"/>
</dbReference>
<dbReference type="Gene3D" id="3.40.50.300">
    <property type="entry name" value="P-loop containing nucleotide triphosphate hydrolases"/>
    <property type="match status" value="1"/>
</dbReference>
<organism evidence="1">
    <name type="scientific">marine metagenome</name>
    <dbReference type="NCBI Taxonomy" id="408172"/>
    <lineage>
        <taxon>unclassified sequences</taxon>
        <taxon>metagenomes</taxon>
        <taxon>ecological metagenomes</taxon>
    </lineage>
</organism>
<reference evidence="1" key="1">
    <citation type="submission" date="2018-05" db="EMBL/GenBank/DDBJ databases">
        <authorList>
            <person name="Lanie J.A."/>
            <person name="Ng W.-L."/>
            <person name="Kazmierczak K.M."/>
            <person name="Andrzejewski T.M."/>
            <person name="Davidsen T.M."/>
            <person name="Wayne K.J."/>
            <person name="Tettelin H."/>
            <person name="Glass J.I."/>
            <person name="Rusch D."/>
            <person name="Podicherti R."/>
            <person name="Tsui H.-C.T."/>
            <person name="Winkler M.E."/>
        </authorList>
    </citation>
    <scope>NUCLEOTIDE SEQUENCE</scope>
</reference>
<name>A0A382VH88_9ZZZZ</name>
<dbReference type="PANTHER" id="PTHR11669:SF8">
    <property type="entry name" value="DNA POLYMERASE III SUBUNIT DELTA"/>
    <property type="match status" value="1"/>
</dbReference>
<dbReference type="AlphaFoldDB" id="A0A382VH88"/>
<dbReference type="PANTHER" id="PTHR11669">
    <property type="entry name" value="REPLICATION FACTOR C / DNA POLYMERASE III GAMMA-TAU SUBUNIT"/>
    <property type="match status" value="1"/>
</dbReference>
<gene>
    <name evidence="1" type="ORF">METZ01_LOCUS398713</name>
</gene>
<dbReference type="GO" id="GO:0006261">
    <property type="term" value="P:DNA-templated DNA replication"/>
    <property type="evidence" value="ECO:0007669"/>
    <property type="project" value="TreeGrafter"/>
</dbReference>
<evidence type="ECO:0008006" key="2">
    <source>
        <dbReference type="Google" id="ProtNLM"/>
    </source>
</evidence>
<proteinExistence type="predicted"/>
<feature type="non-terminal residue" evidence="1">
    <location>
        <position position="1"/>
    </location>
</feature>
<dbReference type="Pfam" id="PF13177">
    <property type="entry name" value="DNA_pol3_delta2"/>
    <property type="match status" value="1"/>
</dbReference>
<sequence>LATLAYHLINYVFSKKEEFLYDVNKFKINELNKSYKLILNNSHPNFHLIDVLTDKKIIEISQIRQMINYANKSAFNNSERIVLIDNAENLNLNSLNALLKIVEEPNENIIFIIIFDNTKKILNTLKSRCLKFNLFLTFDQSIETVNTIIEKNVYDLISKDLINHYNTTGDFINLINFSLLSKINLSEISLKEFLTNLIDEKHYKKDSYIKNNIYKYVEFYLLNLMKFKTSRNKINYLYKNFINKIYDLKKFNLDEESFFIEFKAKVLDE</sequence>
<dbReference type="InterPro" id="IPR027417">
    <property type="entry name" value="P-loop_NTPase"/>
</dbReference>
<dbReference type="SUPFAM" id="SSF52540">
    <property type="entry name" value="P-loop containing nucleoside triphosphate hydrolases"/>
    <property type="match status" value="1"/>
</dbReference>
<protein>
    <recommendedName>
        <fullName evidence="2">DNA polymerase III delta N-terminal domain-containing protein</fullName>
    </recommendedName>
</protein>
<accession>A0A382VH88</accession>
<dbReference type="EMBL" id="UINC01151955">
    <property type="protein sequence ID" value="SVD45859.1"/>
    <property type="molecule type" value="Genomic_DNA"/>
</dbReference>
<evidence type="ECO:0000313" key="1">
    <source>
        <dbReference type="EMBL" id="SVD45859.1"/>
    </source>
</evidence>